<dbReference type="FunFam" id="3.20.20.450:FF:000001">
    <property type="entry name" value="Cyclic di-GMP phosphodiesterase yahA"/>
    <property type="match status" value="1"/>
</dbReference>
<dbReference type="PROSITE" id="PS50883">
    <property type="entry name" value="EAL"/>
    <property type="match status" value="1"/>
</dbReference>
<evidence type="ECO:0000313" key="5">
    <source>
        <dbReference type="EMBL" id="PGS90351.1"/>
    </source>
</evidence>
<feature type="transmembrane region" description="Helical" evidence="1">
    <location>
        <begin position="12"/>
        <end position="32"/>
    </location>
</feature>
<feature type="transmembrane region" description="Helical" evidence="1">
    <location>
        <begin position="446"/>
        <end position="468"/>
    </location>
</feature>
<dbReference type="CDD" id="cd01948">
    <property type="entry name" value="EAL"/>
    <property type="match status" value="1"/>
</dbReference>
<evidence type="ECO:0000259" key="2">
    <source>
        <dbReference type="PROSITE" id="PS50112"/>
    </source>
</evidence>
<feature type="transmembrane region" description="Helical" evidence="1">
    <location>
        <begin position="236"/>
        <end position="255"/>
    </location>
</feature>
<feature type="transmembrane region" description="Helical" evidence="1">
    <location>
        <begin position="105"/>
        <end position="125"/>
    </location>
</feature>
<dbReference type="Gene3D" id="3.30.450.20">
    <property type="entry name" value="PAS domain"/>
    <property type="match status" value="1"/>
</dbReference>
<evidence type="ECO:0000259" key="3">
    <source>
        <dbReference type="PROSITE" id="PS50883"/>
    </source>
</evidence>
<dbReference type="CDD" id="cd00130">
    <property type="entry name" value="PAS"/>
    <property type="match status" value="1"/>
</dbReference>
<feature type="transmembrane region" description="Helical" evidence="1">
    <location>
        <begin position="137"/>
        <end position="158"/>
    </location>
</feature>
<feature type="domain" description="EAL" evidence="3">
    <location>
        <begin position="656"/>
        <end position="910"/>
    </location>
</feature>
<dbReference type="SMART" id="SM00267">
    <property type="entry name" value="GGDEF"/>
    <property type="match status" value="1"/>
</dbReference>
<sequence>MNILLKHSHLQFILLTIALIFYISFCYIFLFVFPNQYFVSDFNIRLSSLVVETTVFISLLYSILSRKIKLGVFWVCITIAIGCFLIGNFISAFQVLNVELPIQNFNISDVFLLFFLFFFLFAFFYKIIMECNKWEKAYLLCDLCIVVTAIFTLEWYLFNKPSANILFLSIGDVFLSFIFPIIDLLLLLLGISLIFRPAIFNAKSKLFIFILVLTGLAITDYLYFYLQDDLSERSLILLRCLYRVFLLLIAIAAAVPKNASSRRNYFIIDPTFGKKLLVIFPYLAVAVLIGFTLKEQTSSATLITGNCIAFVFVLIRHTIVRMQNRDLTEMLKVFNNQLEQKVSQRTEDLINKSNDLVKDQKRFKSLYEYHPDPILTINSNGTVLNINQAGSMLLGKNSDELIGKECFSIFLDEDRSELEAALQEGKRCSSASLQLRVKNNNEKDIHFWYVTIVPIMIEGQTFGSYVMVKDITRMKKQQDEINYLAFHDTVTEIGNRIFFQQELEKSIERARKTQGEFGLLYIDLNRFKTINDTLGHSIGDSVLKEVAKRFRTCLSPAIPLARIGGDEFAIIVHNHTEQQLLDLCETLFRITEEAFVVNQHSFYLSLSIGIAVYPFGGINTTTLLQHADIAMYSAKEKGNNAVCMYDETLSKKITRRLRLEQDLPKSLENNELFLLYQPQVDSKTGMVIGAEALIRWQHPELGLISPFEFIPIAEETSQIIPIGKWTLQEACRQLKKWHSAGYANLKMGINLSAIEFEQKDFVQAIISTIEEVGVPASSIDLELTERIAMVDEKETLSKLKALKSYGVHLSIDDFGTGYSSLAYLPLYPIDTLKIPREFVNRIENSTDGNEIIHTIISLAHTLNMKVIAEGVETKEQLTVLQRNACYLIQGYYYSKPVSEDEFIKFLSTMSRHLF</sequence>
<dbReference type="InterPro" id="IPR001633">
    <property type="entry name" value="EAL_dom"/>
</dbReference>
<organism evidence="5 6">
    <name type="scientific">Bacillus cereus</name>
    <dbReference type="NCBI Taxonomy" id="1396"/>
    <lineage>
        <taxon>Bacteria</taxon>
        <taxon>Bacillati</taxon>
        <taxon>Bacillota</taxon>
        <taxon>Bacilli</taxon>
        <taxon>Bacillales</taxon>
        <taxon>Bacillaceae</taxon>
        <taxon>Bacillus</taxon>
        <taxon>Bacillus cereus group</taxon>
    </lineage>
</organism>
<keyword evidence="1" id="KW-0812">Transmembrane</keyword>
<feature type="transmembrane region" description="Helical" evidence="1">
    <location>
        <begin position="173"/>
        <end position="194"/>
    </location>
</feature>
<dbReference type="SUPFAM" id="SSF55785">
    <property type="entry name" value="PYP-like sensor domain (PAS domain)"/>
    <property type="match status" value="1"/>
</dbReference>
<dbReference type="AlphaFoldDB" id="A0A2C1CQB9"/>
<dbReference type="PROSITE" id="PS50112">
    <property type="entry name" value="PAS"/>
    <property type="match status" value="1"/>
</dbReference>
<dbReference type="CDD" id="cd01949">
    <property type="entry name" value="GGDEF"/>
    <property type="match status" value="1"/>
</dbReference>
<dbReference type="PANTHER" id="PTHR44757:SF2">
    <property type="entry name" value="BIOFILM ARCHITECTURE MAINTENANCE PROTEIN MBAA"/>
    <property type="match status" value="1"/>
</dbReference>
<feature type="transmembrane region" description="Helical" evidence="1">
    <location>
        <begin position="299"/>
        <end position="315"/>
    </location>
</feature>
<dbReference type="InterPro" id="IPR043128">
    <property type="entry name" value="Rev_trsase/Diguanyl_cyclase"/>
</dbReference>
<dbReference type="Pfam" id="PF00563">
    <property type="entry name" value="EAL"/>
    <property type="match status" value="1"/>
</dbReference>
<dbReference type="PANTHER" id="PTHR44757">
    <property type="entry name" value="DIGUANYLATE CYCLASE DGCP"/>
    <property type="match status" value="1"/>
</dbReference>
<dbReference type="SMART" id="SM00052">
    <property type="entry name" value="EAL"/>
    <property type="match status" value="1"/>
</dbReference>
<dbReference type="Pfam" id="PF13426">
    <property type="entry name" value="PAS_9"/>
    <property type="match status" value="1"/>
</dbReference>
<feature type="transmembrane region" description="Helical" evidence="1">
    <location>
        <begin position="44"/>
        <end position="64"/>
    </location>
</feature>
<keyword evidence="1" id="KW-0472">Membrane</keyword>
<protein>
    <submittedName>
        <fullName evidence="5">GGDEF domain-containing protein</fullName>
    </submittedName>
</protein>
<dbReference type="SMART" id="SM00091">
    <property type="entry name" value="PAS"/>
    <property type="match status" value="1"/>
</dbReference>
<keyword evidence="1" id="KW-1133">Transmembrane helix</keyword>
<dbReference type="PROSITE" id="PS50887">
    <property type="entry name" value="GGDEF"/>
    <property type="match status" value="1"/>
</dbReference>
<evidence type="ECO:0000256" key="1">
    <source>
        <dbReference type="SAM" id="Phobius"/>
    </source>
</evidence>
<feature type="domain" description="GGDEF" evidence="4">
    <location>
        <begin position="515"/>
        <end position="647"/>
    </location>
</feature>
<feature type="domain" description="PAS" evidence="2">
    <location>
        <begin position="359"/>
        <end position="424"/>
    </location>
</feature>
<dbReference type="InterPro" id="IPR000014">
    <property type="entry name" value="PAS"/>
</dbReference>
<dbReference type="Gene3D" id="3.20.20.450">
    <property type="entry name" value="EAL domain"/>
    <property type="match status" value="1"/>
</dbReference>
<name>A0A2C1CQB9_BACCE</name>
<dbReference type="Gene3D" id="3.30.70.270">
    <property type="match status" value="1"/>
</dbReference>
<accession>A0A2C1CQB9</accession>
<dbReference type="NCBIfam" id="TIGR00229">
    <property type="entry name" value="sensory_box"/>
    <property type="match status" value="1"/>
</dbReference>
<gene>
    <name evidence="5" type="ORF">COD09_28725</name>
</gene>
<feature type="transmembrane region" description="Helical" evidence="1">
    <location>
        <begin position="71"/>
        <end position="93"/>
    </location>
</feature>
<dbReference type="InterPro" id="IPR052155">
    <property type="entry name" value="Biofilm_reg_signaling"/>
</dbReference>
<dbReference type="Pfam" id="PF00990">
    <property type="entry name" value="GGDEF"/>
    <property type="match status" value="1"/>
</dbReference>
<evidence type="ECO:0000313" key="6">
    <source>
        <dbReference type="Proteomes" id="UP000225872"/>
    </source>
</evidence>
<dbReference type="SUPFAM" id="SSF141868">
    <property type="entry name" value="EAL domain-like"/>
    <property type="match status" value="1"/>
</dbReference>
<dbReference type="InterPro" id="IPR035919">
    <property type="entry name" value="EAL_sf"/>
</dbReference>
<feature type="transmembrane region" description="Helical" evidence="1">
    <location>
        <begin position="276"/>
        <end position="293"/>
    </location>
</feature>
<dbReference type="InterPro" id="IPR029787">
    <property type="entry name" value="Nucleotide_cyclase"/>
</dbReference>
<feature type="transmembrane region" description="Helical" evidence="1">
    <location>
        <begin position="206"/>
        <end position="224"/>
    </location>
</feature>
<reference evidence="5 6" key="1">
    <citation type="submission" date="2017-09" db="EMBL/GenBank/DDBJ databases">
        <title>Large-scale bioinformatics analysis of Bacillus genomes uncovers conserved roles of natural products in bacterial physiology.</title>
        <authorList>
            <consortium name="Agbiome Team Llc"/>
            <person name="Bleich R.M."/>
            <person name="Grubbs K.J."/>
            <person name="Santa Maria K.C."/>
            <person name="Allen S.E."/>
            <person name="Farag S."/>
            <person name="Shank E.A."/>
            <person name="Bowers A."/>
        </authorList>
    </citation>
    <scope>NUCLEOTIDE SEQUENCE [LARGE SCALE GENOMIC DNA]</scope>
    <source>
        <strain evidence="5 6">AFS041432</strain>
    </source>
</reference>
<evidence type="ECO:0000259" key="4">
    <source>
        <dbReference type="PROSITE" id="PS50887"/>
    </source>
</evidence>
<proteinExistence type="predicted"/>
<dbReference type="InterPro" id="IPR035965">
    <property type="entry name" value="PAS-like_dom_sf"/>
</dbReference>
<dbReference type="SUPFAM" id="SSF55073">
    <property type="entry name" value="Nucleotide cyclase"/>
    <property type="match status" value="1"/>
</dbReference>
<comment type="caution">
    <text evidence="5">The sequence shown here is derived from an EMBL/GenBank/DDBJ whole genome shotgun (WGS) entry which is preliminary data.</text>
</comment>
<dbReference type="Proteomes" id="UP000225872">
    <property type="component" value="Unassembled WGS sequence"/>
</dbReference>
<dbReference type="InterPro" id="IPR000160">
    <property type="entry name" value="GGDEF_dom"/>
</dbReference>
<dbReference type="EMBL" id="NULO01000149">
    <property type="protein sequence ID" value="PGS90351.1"/>
    <property type="molecule type" value="Genomic_DNA"/>
</dbReference>
<dbReference type="NCBIfam" id="TIGR00254">
    <property type="entry name" value="GGDEF"/>
    <property type="match status" value="1"/>
</dbReference>